<protein>
    <submittedName>
        <fullName evidence="1">Uncharacterized protein</fullName>
    </submittedName>
</protein>
<evidence type="ECO:0000313" key="1">
    <source>
        <dbReference type="EMBL" id="MDJ1479953.1"/>
    </source>
</evidence>
<dbReference type="Proteomes" id="UP001241110">
    <property type="component" value="Unassembled WGS sequence"/>
</dbReference>
<comment type="caution">
    <text evidence="1">The sequence shown here is derived from an EMBL/GenBank/DDBJ whole genome shotgun (WGS) entry which is preliminary data.</text>
</comment>
<dbReference type="EMBL" id="JASJOS010000002">
    <property type="protein sequence ID" value="MDJ1479953.1"/>
    <property type="molecule type" value="Genomic_DNA"/>
</dbReference>
<organism evidence="1 2">
    <name type="scientific">Xanthocytophaga flava</name>
    <dbReference type="NCBI Taxonomy" id="3048013"/>
    <lineage>
        <taxon>Bacteria</taxon>
        <taxon>Pseudomonadati</taxon>
        <taxon>Bacteroidota</taxon>
        <taxon>Cytophagia</taxon>
        <taxon>Cytophagales</taxon>
        <taxon>Rhodocytophagaceae</taxon>
        <taxon>Xanthocytophaga</taxon>
    </lineage>
</organism>
<proteinExistence type="predicted"/>
<accession>A0AAE3QM88</accession>
<dbReference type="AlphaFoldDB" id="A0AAE3QM88"/>
<name>A0AAE3QM88_9BACT</name>
<reference evidence="1" key="1">
    <citation type="submission" date="2023-05" db="EMBL/GenBank/DDBJ databases">
        <authorList>
            <person name="Zhang X."/>
        </authorList>
    </citation>
    <scope>NUCLEOTIDE SEQUENCE</scope>
    <source>
        <strain evidence="1">YF14B1</strain>
    </source>
</reference>
<dbReference type="RefSeq" id="WP_313976523.1">
    <property type="nucleotide sequence ID" value="NZ_JASJOS010000002.1"/>
</dbReference>
<gene>
    <name evidence="1" type="ORF">QNI16_05605</name>
</gene>
<sequence length="138" mass="15289">MALTLTLLTSKTDCDKVLDQLSDLKSDLEFKQISLTRSRENAADRASDIEATLASSEAEVDSLTSIIAVLPEGTTKTEMENRKVKAEYKLFTAQQRKLQYGTTAVVLYESQLDEVEQRLFVIDGSMSTITNHKATLPA</sequence>
<evidence type="ECO:0000313" key="2">
    <source>
        <dbReference type="Proteomes" id="UP001241110"/>
    </source>
</evidence>